<evidence type="ECO:0000256" key="3">
    <source>
        <dbReference type="ARBA" id="ARBA00022553"/>
    </source>
</evidence>
<organism evidence="13 14">
    <name type="scientific">Roseateles violae</name>
    <dbReference type="NCBI Taxonomy" id="3058042"/>
    <lineage>
        <taxon>Bacteria</taxon>
        <taxon>Pseudomonadati</taxon>
        <taxon>Pseudomonadota</taxon>
        <taxon>Betaproteobacteria</taxon>
        <taxon>Burkholderiales</taxon>
        <taxon>Sphaerotilaceae</taxon>
        <taxon>Roseateles</taxon>
    </lineage>
</organism>
<dbReference type="InterPro" id="IPR036097">
    <property type="entry name" value="HisK_dim/P_sf"/>
</dbReference>
<gene>
    <name evidence="13" type="ORF">QWJ38_21250</name>
</gene>
<comment type="caution">
    <text evidence="13">The sequence shown here is derived from an EMBL/GenBank/DDBJ whole genome shotgun (WGS) entry which is preliminary data.</text>
</comment>
<evidence type="ECO:0000259" key="10">
    <source>
        <dbReference type="PROSITE" id="PS50109"/>
    </source>
</evidence>
<keyword evidence="4" id="KW-0808">Transferase</keyword>
<dbReference type="InterPro" id="IPR000014">
    <property type="entry name" value="PAS"/>
</dbReference>
<dbReference type="InterPro" id="IPR003661">
    <property type="entry name" value="HisK_dim/P_dom"/>
</dbReference>
<dbReference type="Pfam" id="PF02518">
    <property type="entry name" value="HATPase_c"/>
    <property type="match status" value="1"/>
</dbReference>
<evidence type="ECO:0000259" key="11">
    <source>
        <dbReference type="PROSITE" id="PS50112"/>
    </source>
</evidence>
<dbReference type="CDD" id="cd00130">
    <property type="entry name" value="PAS"/>
    <property type="match status" value="1"/>
</dbReference>
<dbReference type="PROSITE" id="PS50113">
    <property type="entry name" value="PAC"/>
    <property type="match status" value="1"/>
</dbReference>
<name>A0ABT8DZ08_9BURK</name>
<dbReference type="InterPro" id="IPR004358">
    <property type="entry name" value="Sig_transdc_His_kin-like_C"/>
</dbReference>
<keyword evidence="9" id="KW-1133">Transmembrane helix</keyword>
<dbReference type="SMART" id="SM00091">
    <property type="entry name" value="PAS"/>
    <property type="match status" value="2"/>
</dbReference>
<dbReference type="PROSITE" id="PS50112">
    <property type="entry name" value="PAS"/>
    <property type="match status" value="1"/>
</dbReference>
<protein>
    <recommendedName>
        <fullName evidence="2">histidine kinase</fullName>
        <ecNumber evidence="2">2.7.13.3</ecNumber>
    </recommendedName>
</protein>
<dbReference type="Gene3D" id="3.30.565.10">
    <property type="entry name" value="Histidine kinase-like ATPase, C-terminal domain"/>
    <property type="match status" value="1"/>
</dbReference>
<dbReference type="PANTHER" id="PTHR43065:SF10">
    <property type="entry name" value="PEROXIDE STRESS-ACTIVATED HISTIDINE KINASE MAK3"/>
    <property type="match status" value="1"/>
</dbReference>
<dbReference type="InterPro" id="IPR001610">
    <property type="entry name" value="PAC"/>
</dbReference>
<dbReference type="SUPFAM" id="SSF55785">
    <property type="entry name" value="PYP-like sensor domain (PAS domain)"/>
    <property type="match status" value="2"/>
</dbReference>
<dbReference type="PANTHER" id="PTHR43065">
    <property type="entry name" value="SENSOR HISTIDINE KINASE"/>
    <property type="match status" value="1"/>
</dbReference>
<dbReference type="PROSITE" id="PS50109">
    <property type="entry name" value="HIS_KIN"/>
    <property type="match status" value="1"/>
</dbReference>
<evidence type="ECO:0000256" key="6">
    <source>
        <dbReference type="ARBA" id="ARBA00022777"/>
    </source>
</evidence>
<feature type="domain" description="PAS" evidence="11">
    <location>
        <begin position="330"/>
        <end position="402"/>
    </location>
</feature>
<dbReference type="SUPFAM" id="SSF55874">
    <property type="entry name" value="ATPase domain of HSP90 chaperone/DNA topoisomerase II/histidine kinase"/>
    <property type="match status" value="1"/>
</dbReference>
<dbReference type="InterPro" id="IPR000700">
    <property type="entry name" value="PAS-assoc_C"/>
</dbReference>
<evidence type="ECO:0000256" key="1">
    <source>
        <dbReference type="ARBA" id="ARBA00000085"/>
    </source>
</evidence>
<feature type="transmembrane region" description="Helical" evidence="9">
    <location>
        <begin position="296"/>
        <end position="315"/>
    </location>
</feature>
<dbReference type="Proteomes" id="UP001228044">
    <property type="component" value="Unassembled WGS sequence"/>
</dbReference>
<keyword evidence="5" id="KW-0547">Nucleotide-binding</keyword>
<keyword evidence="9" id="KW-0472">Membrane</keyword>
<feature type="domain" description="PAC" evidence="12">
    <location>
        <begin position="406"/>
        <end position="458"/>
    </location>
</feature>
<dbReference type="CDD" id="cd00082">
    <property type="entry name" value="HisKA"/>
    <property type="match status" value="1"/>
</dbReference>
<dbReference type="Pfam" id="PF00989">
    <property type="entry name" value="PAS"/>
    <property type="match status" value="1"/>
</dbReference>
<evidence type="ECO:0000256" key="8">
    <source>
        <dbReference type="ARBA" id="ARBA00023012"/>
    </source>
</evidence>
<dbReference type="SMART" id="SM00388">
    <property type="entry name" value="HisKA"/>
    <property type="match status" value="1"/>
</dbReference>
<evidence type="ECO:0000313" key="13">
    <source>
        <dbReference type="EMBL" id="MDN3922826.1"/>
    </source>
</evidence>
<comment type="catalytic activity">
    <reaction evidence="1">
        <text>ATP + protein L-histidine = ADP + protein N-phospho-L-histidine.</text>
        <dbReference type="EC" id="2.7.13.3"/>
    </reaction>
</comment>
<evidence type="ECO:0000313" key="14">
    <source>
        <dbReference type="Proteomes" id="UP001228044"/>
    </source>
</evidence>
<keyword evidence="8" id="KW-0902">Two-component regulatory system</keyword>
<evidence type="ECO:0000256" key="5">
    <source>
        <dbReference type="ARBA" id="ARBA00022741"/>
    </source>
</evidence>
<dbReference type="SUPFAM" id="SSF47384">
    <property type="entry name" value="Homodimeric domain of signal transducing histidine kinase"/>
    <property type="match status" value="1"/>
</dbReference>
<sequence>MPHFSNFRGSLRRLALPTQRLVASWWRRQSPARQDRFATLGPLISVLLFLAAIISAFWYLRNEEIERETEAVKRDTEIAQQQIRLRLIENQEQLVRIAREIVTRTVDAHDFGAQAKTFARERPELTHVSWLSARRERRASVSAAGFQDDSLMATDGSDPSMPVANQSSPAELAFQAAKERRQPVYSPPFADNNGTTVFQIQVPLIDRTGFSGVLIAEYAVEGLLRYSVPTEVATRHAIAVLDAREQVVSSTVTPMPGQRIQRASILHEVPLAPAMNGLILRGQGYRTSIGLISNTLFWMVVALSVLTVWMLLGTWRHMRRRLQIQTALASETNFRRAMENSMLTGMRAMDMDSRISYVNPAFCAMTGFSEAELIGRKPPFPYWPPDRYEENARLQQQEVQGRSPAGGAEVRVMRKDGTIFDARMYVSPLVDTKGKQSGWMASITNITEAKRVRDQLSASHERFTTVLEGLDAAVSVLSVQQGELLFANRSYRLWFGADPAGHALLAGSQLGRGNSPDADEEVDDYSGLPAQHLTDTGSDPREVYVDSLEMWFDVRSRYLQWTDGRLAQMLIATDITVRRHAEALAAQQAEKAQVTSRLMTMGEMASSVAHELNQPLTAITNYCNGMVSRVRGDAIKKDDLLAALEKTAKQAQRAGQIIHRIRNFVKRSEPQRQAAQAYAIVEDAVELAGIELRRRNVAIHTYVAQRLPQLMVDPILIEQVLMNLLKNAAEAIDNASLPVSRRHIELRVVPKHTPELGGHIEFSVTDMGPGLPEEVISRMYEAFFSTKADGLGIGLGLCRSIVESHQGRIRAENLYNGSLVVGCRFAFTIPVDISRSEPLTAGPAGLAVNEKATP</sequence>
<keyword evidence="9" id="KW-0812">Transmembrane</keyword>
<dbReference type="NCBIfam" id="TIGR00229">
    <property type="entry name" value="sensory_box"/>
    <property type="match status" value="1"/>
</dbReference>
<dbReference type="InterPro" id="IPR003594">
    <property type="entry name" value="HATPase_dom"/>
</dbReference>
<dbReference type="EMBL" id="JAUHHC010000006">
    <property type="protein sequence ID" value="MDN3922826.1"/>
    <property type="molecule type" value="Genomic_DNA"/>
</dbReference>
<dbReference type="EC" id="2.7.13.3" evidence="2"/>
<dbReference type="InterPro" id="IPR013767">
    <property type="entry name" value="PAS_fold"/>
</dbReference>
<dbReference type="PRINTS" id="PR00344">
    <property type="entry name" value="BCTRLSENSOR"/>
</dbReference>
<evidence type="ECO:0000256" key="9">
    <source>
        <dbReference type="SAM" id="Phobius"/>
    </source>
</evidence>
<proteinExistence type="predicted"/>
<feature type="domain" description="Histidine kinase" evidence="10">
    <location>
        <begin position="607"/>
        <end position="833"/>
    </location>
</feature>
<dbReference type="SMART" id="SM00086">
    <property type="entry name" value="PAC"/>
    <property type="match status" value="1"/>
</dbReference>
<dbReference type="Gene3D" id="1.10.287.130">
    <property type="match status" value="1"/>
</dbReference>
<dbReference type="InterPro" id="IPR035965">
    <property type="entry name" value="PAS-like_dom_sf"/>
</dbReference>
<dbReference type="InterPro" id="IPR005467">
    <property type="entry name" value="His_kinase_dom"/>
</dbReference>
<evidence type="ECO:0000259" key="12">
    <source>
        <dbReference type="PROSITE" id="PS50113"/>
    </source>
</evidence>
<keyword evidence="14" id="KW-1185">Reference proteome</keyword>
<reference evidence="13 14" key="1">
    <citation type="submission" date="2023-06" db="EMBL/GenBank/DDBJ databases">
        <title>Pelomonas sp. PFR6 16S ribosomal RNA gene Genome sequencing and assembly.</title>
        <authorList>
            <person name="Woo H."/>
        </authorList>
    </citation>
    <scope>NUCLEOTIDE SEQUENCE [LARGE SCALE GENOMIC DNA]</scope>
    <source>
        <strain evidence="13 14">PFR6</strain>
    </source>
</reference>
<dbReference type="InterPro" id="IPR036890">
    <property type="entry name" value="HATPase_C_sf"/>
</dbReference>
<dbReference type="RefSeq" id="WP_290361139.1">
    <property type="nucleotide sequence ID" value="NZ_JAUHHC010000006.1"/>
</dbReference>
<keyword evidence="3" id="KW-0597">Phosphoprotein</keyword>
<dbReference type="Gene3D" id="3.30.450.20">
    <property type="entry name" value="PAS domain"/>
    <property type="match status" value="2"/>
</dbReference>
<evidence type="ECO:0000256" key="7">
    <source>
        <dbReference type="ARBA" id="ARBA00022840"/>
    </source>
</evidence>
<dbReference type="SMART" id="SM00387">
    <property type="entry name" value="HATPase_c"/>
    <property type="match status" value="1"/>
</dbReference>
<dbReference type="Pfam" id="PF00512">
    <property type="entry name" value="HisKA"/>
    <property type="match status" value="1"/>
</dbReference>
<accession>A0ABT8DZ08</accession>
<evidence type="ECO:0000256" key="4">
    <source>
        <dbReference type="ARBA" id="ARBA00022679"/>
    </source>
</evidence>
<keyword evidence="6" id="KW-0418">Kinase</keyword>
<evidence type="ECO:0000256" key="2">
    <source>
        <dbReference type="ARBA" id="ARBA00012438"/>
    </source>
</evidence>
<feature type="transmembrane region" description="Helical" evidence="9">
    <location>
        <begin position="37"/>
        <end position="60"/>
    </location>
</feature>
<keyword evidence="7" id="KW-0067">ATP-binding</keyword>